<keyword evidence="6" id="KW-0658">Purine biosynthesis</keyword>
<dbReference type="GO" id="GO:0009113">
    <property type="term" value="P:purine nucleobase biosynthetic process"/>
    <property type="evidence" value="ECO:0007669"/>
    <property type="project" value="InterPro"/>
</dbReference>
<evidence type="ECO:0000256" key="3">
    <source>
        <dbReference type="ARBA" id="ARBA00011941"/>
    </source>
</evidence>
<dbReference type="Pfam" id="PF13537">
    <property type="entry name" value="GATase_7"/>
    <property type="match status" value="1"/>
</dbReference>
<dbReference type="HAMAP" id="MF_01931">
    <property type="entry name" value="PurF"/>
    <property type="match status" value="1"/>
</dbReference>
<keyword evidence="5 9" id="KW-0808">Transferase</keyword>
<dbReference type="Pfam" id="PF00156">
    <property type="entry name" value="Pribosyltran"/>
    <property type="match status" value="1"/>
</dbReference>
<evidence type="ECO:0000256" key="1">
    <source>
        <dbReference type="ARBA" id="ARBA00005209"/>
    </source>
</evidence>
<evidence type="ECO:0000313" key="9">
    <source>
        <dbReference type="EMBL" id="SFV54219.1"/>
    </source>
</evidence>
<dbReference type="EC" id="2.4.2.14" evidence="3"/>
<dbReference type="UniPathway" id="UPA00074">
    <property type="reaction ID" value="UER00124"/>
</dbReference>
<dbReference type="PIRSF" id="PIRSF000485">
    <property type="entry name" value="Amd_phspho_trans"/>
    <property type="match status" value="1"/>
</dbReference>
<dbReference type="InterPro" id="IPR000836">
    <property type="entry name" value="PRTase_dom"/>
</dbReference>
<dbReference type="SUPFAM" id="SSF56235">
    <property type="entry name" value="N-terminal nucleophile aminohydrolases (Ntn hydrolases)"/>
    <property type="match status" value="1"/>
</dbReference>
<dbReference type="Gene3D" id="3.60.20.10">
    <property type="entry name" value="Glutamine Phosphoribosylpyrophosphate, subunit 1, domain 1"/>
    <property type="match status" value="1"/>
</dbReference>
<dbReference type="PROSITE" id="PS51278">
    <property type="entry name" value="GATASE_TYPE_2"/>
    <property type="match status" value="1"/>
</dbReference>
<dbReference type="NCBIfam" id="TIGR01134">
    <property type="entry name" value="purF"/>
    <property type="match status" value="1"/>
</dbReference>
<dbReference type="SUPFAM" id="SSF53271">
    <property type="entry name" value="PRTase-like"/>
    <property type="match status" value="1"/>
</dbReference>
<dbReference type="InterPro" id="IPR029057">
    <property type="entry name" value="PRTase-like"/>
</dbReference>
<protein>
    <recommendedName>
        <fullName evidence="3">amidophosphoribosyltransferase</fullName>
        <ecNumber evidence="3">2.4.2.14</ecNumber>
    </recommendedName>
</protein>
<dbReference type="InterPro" id="IPR035584">
    <property type="entry name" value="PurF_N"/>
</dbReference>
<evidence type="ECO:0000256" key="7">
    <source>
        <dbReference type="ARBA" id="ARBA00022962"/>
    </source>
</evidence>
<dbReference type="GO" id="GO:0006189">
    <property type="term" value="P:'de novo' IMP biosynthetic process"/>
    <property type="evidence" value="ECO:0007669"/>
    <property type="project" value="UniProtKB-UniPathway"/>
</dbReference>
<evidence type="ECO:0000256" key="5">
    <source>
        <dbReference type="ARBA" id="ARBA00022679"/>
    </source>
</evidence>
<accession>A0A1W1BL42</accession>
<evidence type="ECO:0000256" key="4">
    <source>
        <dbReference type="ARBA" id="ARBA00022676"/>
    </source>
</evidence>
<dbReference type="CDD" id="cd00715">
    <property type="entry name" value="GPATase_N"/>
    <property type="match status" value="1"/>
</dbReference>
<reference evidence="9" key="1">
    <citation type="submission" date="2016-10" db="EMBL/GenBank/DDBJ databases">
        <authorList>
            <person name="de Groot N.N."/>
        </authorList>
    </citation>
    <scope>NUCLEOTIDE SEQUENCE</scope>
</reference>
<gene>
    <name evidence="9" type="ORF">MNB_SV-6-874</name>
</gene>
<organism evidence="9">
    <name type="scientific">hydrothermal vent metagenome</name>
    <dbReference type="NCBI Taxonomy" id="652676"/>
    <lineage>
        <taxon>unclassified sequences</taxon>
        <taxon>metagenomes</taxon>
        <taxon>ecological metagenomes</taxon>
    </lineage>
</organism>
<comment type="similarity">
    <text evidence="2">In the C-terminal section; belongs to the purine/pyrimidine phosphoribosyltransferase family.</text>
</comment>
<dbReference type="InterPro" id="IPR029055">
    <property type="entry name" value="Ntn_hydrolases_N"/>
</dbReference>
<evidence type="ECO:0000256" key="2">
    <source>
        <dbReference type="ARBA" id="ARBA00010138"/>
    </source>
</evidence>
<evidence type="ECO:0000259" key="8">
    <source>
        <dbReference type="PROSITE" id="PS51278"/>
    </source>
</evidence>
<evidence type="ECO:0000256" key="6">
    <source>
        <dbReference type="ARBA" id="ARBA00022755"/>
    </source>
</evidence>
<keyword evidence="4 9" id="KW-0328">Glycosyltransferase</keyword>
<dbReference type="InterPro" id="IPR017932">
    <property type="entry name" value="GATase_2_dom"/>
</dbReference>
<dbReference type="EMBL" id="FPHC01000032">
    <property type="protein sequence ID" value="SFV54219.1"/>
    <property type="molecule type" value="Genomic_DNA"/>
</dbReference>
<dbReference type="PANTHER" id="PTHR11907">
    <property type="entry name" value="AMIDOPHOSPHORIBOSYLTRANSFERASE"/>
    <property type="match status" value="1"/>
</dbReference>
<dbReference type="CDD" id="cd06223">
    <property type="entry name" value="PRTases_typeI"/>
    <property type="match status" value="1"/>
</dbReference>
<dbReference type="Gene3D" id="3.40.50.2020">
    <property type="match status" value="1"/>
</dbReference>
<keyword evidence="7" id="KW-0315">Glutamine amidotransferase</keyword>
<dbReference type="AlphaFoldDB" id="A0A1W1BL42"/>
<sequence>MCAIVGVHGAKNASKIAYYALFAMQHRGQESTGISAANGERIHLVKDRGLVTKVFADESKFDILSGDCAIGHNRYSTAGDDSILDAQPVFARYKLGEISVAHNGNLVNKDVVRAKLIERGAIFQTDMDTENIVHLIAKSSEDKLVDRIKDMIAKLEGAYCLVIQSRSKMFVIRDRFGIRPLSLGRLKDGGYIVASETCAFDLVGATFERDVEPGEMLIFSEDSEPVSEKLFEPDYHPCAFEYIYFSRPDSIINGKNVYESRLIMGRRLAKESPADVDLVIPVPDSGVAAARGYADGLGVPFEMAIVRNHYVGRTFIEPTQNVREQKVRLKLSPIKHLIDGKRIAIIDDSLVRGTTSTQIVKMLKDAGAKEVHMRIASPEIKYPCRYGIDTPTQEELISASSTPEEIAKKIDATSLGFLSIEGLVESLGKDMNYSLVSFDGNYFAGGSKDSSSCGIS</sequence>
<proteinExistence type="inferred from homology"/>
<name>A0A1W1BL42_9ZZZZ</name>
<dbReference type="InterPro" id="IPR005854">
    <property type="entry name" value="PurF"/>
</dbReference>
<dbReference type="GO" id="GO:0004044">
    <property type="term" value="F:amidophosphoribosyltransferase activity"/>
    <property type="evidence" value="ECO:0007669"/>
    <property type="project" value="UniProtKB-EC"/>
</dbReference>
<feature type="domain" description="Glutamine amidotransferase type-2" evidence="8">
    <location>
        <begin position="2"/>
        <end position="222"/>
    </location>
</feature>
<comment type="pathway">
    <text evidence="1">Purine metabolism; IMP biosynthesis via de novo pathway; N(1)-(5-phospho-D-ribosyl)glycinamide from 5-phospho-alpha-D-ribose 1-diphosphate: step 1/2.</text>
</comment>